<accession>A0A8H5ZAU7</accession>
<sequence length="59" mass="6550">MSFGFSVGDFLAVIRLVNKIRKDFVGAPSQFRDISNVLRSLSIVLNDAEVTVSEHELNP</sequence>
<reference evidence="1" key="1">
    <citation type="submission" date="2019-11" db="EMBL/GenBank/DDBJ databases">
        <title>Bipolaris sorokiniana Genome sequencing.</title>
        <authorList>
            <person name="Wang H."/>
        </authorList>
    </citation>
    <scope>NUCLEOTIDE SEQUENCE</scope>
</reference>
<protein>
    <submittedName>
        <fullName evidence="1">Uncharacterized protein</fullName>
    </submittedName>
</protein>
<evidence type="ECO:0000313" key="1">
    <source>
        <dbReference type="EMBL" id="KAF5846821.1"/>
    </source>
</evidence>
<name>A0A8H5ZAU7_COCSA</name>
<gene>
    <name evidence="1" type="ORF">GGP41_004909</name>
</gene>
<dbReference type="AlphaFoldDB" id="A0A8H5ZAU7"/>
<comment type="caution">
    <text evidence="1">The sequence shown here is derived from an EMBL/GenBank/DDBJ whole genome shotgun (WGS) entry which is preliminary data.</text>
</comment>
<dbReference type="EMBL" id="WNKQ01000015">
    <property type="protein sequence ID" value="KAF5846821.1"/>
    <property type="molecule type" value="Genomic_DNA"/>
</dbReference>
<evidence type="ECO:0000313" key="2">
    <source>
        <dbReference type="Proteomes" id="UP000624244"/>
    </source>
</evidence>
<dbReference type="Proteomes" id="UP000624244">
    <property type="component" value="Unassembled WGS sequence"/>
</dbReference>
<organism evidence="1 2">
    <name type="scientific">Cochliobolus sativus</name>
    <name type="common">Common root rot and spot blotch fungus</name>
    <name type="synonym">Bipolaris sorokiniana</name>
    <dbReference type="NCBI Taxonomy" id="45130"/>
    <lineage>
        <taxon>Eukaryota</taxon>
        <taxon>Fungi</taxon>
        <taxon>Dikarya</taxon>
        <taxon>Ascomycota</taxon>
        <taxon>Pezizomycotina</taxon>
        <taxon>Dothideomycetes</taxon>
        <taxon>Pleosporomycetidae</taxon>
        <taxon>Pleosporales</taxon>
        <taxon>Pleosporineae</taxon>
        <taxon>Pleosporaceae</taxon>
        <taxon>Bipolaris</taxon>
    </lineage>
</organism>
<proteinExistence type="predicted"/>